<protein>
    <recommendedName>
        <fullName evidence="11">Type I restriction enzyme endonuclease subunit</fullName>
        <shortName evidence="11">R protein</shortName>
        <ecNumber evidence="11">3.1.21.3</ecNumber>
    </recommendedName>
</protein>
<reference evidence="14 15" key="1">
    <citation type="submission" date="2019-03" db="EMBL/GenBank/DDBJ databases">
        <title>Genomics of glacier-inhabiting Cryobacterium strains.</title>
        <authorList>
            <person name="Liu Q."/>
            <person name="Xin Y.-H."/>
        </authorList>
    </citation>
    <scope>NUCLEOTIDE SEQUENCE [LARGE SCALE GENOMIC DNA]</scope>
    <source>
        <strain evidence="14 15">TMT1-1</strain>
    </source>
</reference>
<sequence>MSFSESSTVQAAIIDRLVANHWRYVPGTQLDRSHDSVLIEDELVAAIQRLNPLLADDPDRVDMVVSSLRLVLVNSGDTGMMGANEEFTAWLRGRRTITLNDTNHDEPVHLIDFETPSNNSFIVSDEVTYGVPGSKARFDVVLWVNGIPLVVGETKTPVDHKKSWLHGAKDIRDRYEVERPHFFVPNLLSFATEGREFRYAAIRTPLDYWEQWGDTKTDANLSGWPRVKLAIDELLDQKTLLSVLADYTVFERGERNGLPSVTKIVPRYFQHETVEAIVDRAVAGTPRRGLIYHTQGSGKTLAMSWAAARLIHEPRLKNPTIIAIADRAQLVRQTYNQFLAAGTPRLNEVSSSSELRSLLKANQRGVIFTTIHKFKDAGHLSDRDNIIVLVDEAHRTQEGSLGQQMRTALPNAFLFGFTGTPIADLDRNTFKMFGDENDPDYALNTYNSNRSIADGTTVPMRVSSRMVDFHINQEALDAAADELAKAENLSEEEQEKIAAKISNVATLLANPERIRKVCEDILDHFYPTIDPLGMKAQIVVYNREMCVAYYEQLTAILAERGIEDEATVVMSAAGKDDPASWNQHQLTEQQEEAALNRFRAFGDPLKFLIVTSKLGTGFNAPIEGALYLDKPMKLHTLFQVITRTNRPWSNPVTGQKKAFGLIVDYIGLGNGFARAMTPNNPDAKQRELDLEGLIEAFGEELDALLDRFAGIDRTDVGMDSFQSALERVPLGESRDRFGLQFMLAQSIWETIAPVPELEPRRSDYRWVAKIYEAVTPNDNSALLWDRVGAKTRELVYLNITGINVRNPRLTVQIADSTTVQSLIDAGLIDPDDKETVVKPASEVIDGIAARLKRRLAGANGNHTVYKGLAERLERLRASELARAKDSIEYLRELFTLAKDVKDAEHAEDEDGVDGLDLLPNPNIGALTQIFEEFKPENVPVLIGDVVTEIDRIVIEVSYPGWEIKDDGKREVRKSLLKVFKKFRLPLHGEPFESAYQYVETHY</sequence>
<dbReference type="InterPro" id="IPR055180">
    <property type="entry name" value="HsdR_RecA-like_helicase_dom_2"/>
</dbReference>
<comment type="catalytic activity">
    <reaction evidence="1 11">
        <text>Endonucleolytic cleavage of DNA to give random double-stranded fragments with terminal 5'-phosphates, ATP is simultaneously hydrolyzed.</text>
        <dbReference type="EC" id="3.1.21.3"/>
    </reaction>
</comment>
<dbReference type="Gene3D" id="3.90.1570.50">
    <property type="match status" value="1"/>
</dbReference>
<evidence type="ECO:0000256" key="1">
    <source>
        <dbReference type="ARBA" id="ARBA00000851"/>
    </source>
</evidence>
<dbReference type="PANTHER" id="PTHR30195:SF15">
    <property type="entry name" value="TYPE I RESTRICTION ENZYME HINDI ENDONUCLEASE SUBUNIT"/>
    <property type="match status" value="1"/>
</dbReference>
<dbReference type="InterPro" id="IPR051268">
    <property type="entry name" value="Type-I_R_enzyme_R_subunit"/>
</dbReference>
<dbReference type="GO" id="GO:0005524">
    <property type="term" value="F:ATP binding"/>
    <property type="evidence" value="ECO:0007669"/>
    <property type="project" value="UniProtKB-KW"/>
</dbReference>
<feature type="coiled-coil region" evidence="12">
    <location>
        <begin position="472"/>
        <end position="503"/>
    </location>
</feature>
<dbReference type="InterPro" id="IPR014001">
    <property type="entry name" value="Helicase_ATP-bd"/>
</dbReference>
<keyword evidence="12" id="KW-0175">Coiled coil</keyword>
<accession>A0A4R8ZI31</accession>
<dbReference type="SMART" id="SM00487">
    <property type="entry name" value="DEXDc"/>
    <property type="match status" value="1"/>
</dbReference>
<dbReference type="InterPro" id="IPR040980">
    <property type="entry name" value="SWI2_SNF2"/>
</dbReference>
<dbReference type="NCBIfam" id="TIGR00348">
    <property type="entry name" value="hsdR"/>
    <property type="match status" value="1"/>
</dbReference>
<dbReference type="Gene3D" id="3.40.50.300">
    <property type="entry name" value="P-loop containing nucleotide triphosphate hydrolases"/>
    <property type="match status" value="2"/>
</dbReference>
<evidence type="ECO:0000313" key="15">
    <source>
        <dbReference type="Proteomes" id="UP000298424"/>
    </source>
</evidence>
<dbReference type="Pfam" id="PF18766">
    <property type="entry name" value="SWI2_SNF2"/>
    <property type="match status" value="1"/>
</dbReference>
<evidence type="ECO:0000256" key="2">
    <source>
        <dbReference type="ARBA" id="ARBA00008598"/>
    </source>
</evidence>
<organism evidence="14 15">
    <name type="scientific">Cryobacterium lyxosi</name>
    <dbReference type="NCBI Taxonomy" id="1259228"/>
    <lineage>
        <taxon>Bacteria</taxon>
        <taxon>Bacillati</taxon>
        <taxon>Actinomycetota</taxon>
        <taxon>Actinomycetes</taxon>
        <taxon>Micrococcales</taxon>
        <taxon>Microbacteriaceae</taxon>
        <taxon>Cryobacterium</taxon>
    </lineage>
</organism>
<keyword evidence="5 11" id="KW-0547">Nucleotide-binding</keyword>
<dbReference type="SUPFAM" id="SSF52540">
    <property type="entry name" value="P-loop containing nucleoside triphosphate hydrolases"/>
    <property type="match status" value="2"/>
</dbReference>
<dbReference type="InterPro" id="IPR004473">
    <property type="entry name" value="Restrct_endonuc_typeI_HsdR"/>
</dbReference>
<dbReference type="PROSITE" id="PS51192">
    <property type="entry name" value="HELICASE_ATP_BIND_1"/>
    <property type="match status" value="1"/>
</dbReference>
<dbReference type="InterPro" id="IPR027417">
    <property type="entry name" value="P-loop_NTPase"/>
</dbReference>
<dbReference type="EMBL" id="SOGT01000002">
    <property type="protein sequence ID" value="TFD28668.1"/>
    <property type="molecule type" value="Genomic_DNA"/>
</dbReference>
<dbReference type="Proteomes" id="UP000298424">
    <property type="component" value="Unassembled WGS sequence"/>
</dbReference>
<evidence type="ECO:0000256" key="3">
    <source>
        <dbReference type="ARBA" id="ARBA00011296"/>
    </source>
</evidence>
<evidence type="ECO:0000256" key="7">
    <source>
        <dbReference type="ARBA" id="ARBA00022759"/>
    </source>
</evidence>
<dbReference type="EC" id="3.1.21.3" evidence="11"/>
<dbReference type="RefSeq" id="WP_134571396.1">
    <property type="nucleotide sequence ID" value="NZ_SOGT01000002.1"/>
</dbReference>
<comment type="subunit">
    <text evidence="3 11">The type I restriction/modification system is composed of three polypeptides R, M and S.</text>
</comment>
<comment type="caution">
    <text evidence="14">The sequence shown here is derived from an EMBL/GenBank/DDBJ whole genome shotgun (WGS) entry which is preliminary data.</text>
</comment>
<keyword evidence="10 11" id="KW-0238">DNA-binding</keyword>
<dbReference type="PANTHER" id="PTHR30195">
    <property type="entry name" value="TYPE I SITE-SPECIFIC DEOXYRIBONUCLEASE PROTEIN SUBUNIT M AND R"/>
    <property type="match status" value="1"/>
</dbReference>
<keyword evidence="15" id="KW-1185">Reference proteome</keyword>
<dbReference type="InterPro" id="IPR007409">
    <property type="entry name" value="Restrct_endonuc_type1_HsdR_N"/>
</dbReference>
<keyword evidence="7 14" id="KW-0255">Endonuclease</keyword>
<evidence type="ECO:0000256" key="5">
    <source>
        <dbReference type="ARBA" id="ARBA00022741"/>
    </source>
</evidence>
<evidence type="ECO:0000259" key="13">
    <source>
        <dbReference type="PROSITE" id="PS51192"/>
    </source>
</evidence>
<keyword evidence="9 11" id="KW-0067">ATP-binding</keyword>
<name>A0A4R8ZI31_9MICO</name>
<dbReference type="GO" id="GO:0009035">
    <property type="term" value="F:type I site-specific deoxyribonuclease activity"/>
    <property type="evidence" value="ECO:0007669"/>
    <property type="project" value="UniProtKB-EC"/>
</dbReference>
<comment type="function">
    <text evidence="11">Subunit R is required for both nuclease and ATPase activities, but not for modification.</text>
</comment>
<comment type="similarity">
    <text evidence="2 11">Belongs to the HsdR family.</text>
</comment>
<keyword evidence="4" id="KW-0540">Nuclease</keyword>
<evidence type="ECO:0000256" key="12">
    <source>
        <dbReference type="SAM" id="Coils"/>
    </source>
</evidence>
<dbReference type="AlphaFoldDB" id="A0A4R8ZI31"/>
<evidence type="ECO:0000313" key="14">
    <source>
        <dbReference type="EMBL" id="TFD28668.1"/>
    </source>
</evidence>
<feature type="domain" description="Helicase ATP-binding" evidence="13">
    <location>
        <begin position="280"/>
        <end position="439"/>
    </location>
</feature>
<evidence type="ECO:0000256" key="10">
    <source>
        <dbReference type="ARBA" id="ARBA00023125"/>
    </source>
</evidence>
<dbReference type="OrthoDB" id="9758243at2"/>
<keyword evidence="6 11" id="KW-0680">Restriction system</keyword>
<gene>
    <name evidence="14" type="ORF">E3T27_01895</name>
</gene>
<evidence type="ECO:0000256" key="11">
    <source>
        <dbReference type="RuleBase" id="RU364115"/>
    </source>
</evidence>
<evidence type="ECO:0000256" key="4">
    <source>
        <dbReference type="ARBA" id="ARBA00022722"/>
    </source>
</evidence>
<dbReference type="CDD" id="cd22332">
    <property type="entry name" value="HsdR_N"/>
    <property type="match status" value="1"/>
</dbReference>
<dbReference type="Pfam" id="PF04313">
    <property type="entry name" value="HSDR_N"/>
    <property type="match status" value="1"/>
</dbReference>
<evidence type="ECO:0000256" key="6">
    <source>
        <dbReference type="ARBA" id="ARBA00022747"/>
    </source>
</evidence>
<proteinExistence type="inferred from homology"/>
<dbReference type="GO" id="GO:0009307">
    <property type="term" value="P:DNA restriction-modification system"/>
    <property type="evidence" value="ECO:0007669"/>
    <property type="project" value="UniProtKB-KW"/>
</dbReference>
<dbReference type="GO" id="GO:0003677">
    <property type="term" value="F:DNA binding"/>
    <property type="evidence" value="ECO:0007669"/>
    <property type="project" value="UniProtKB-KW"/>
</dbReference>
<keyword evidence="8 11" id="KW-0378">Hydrolase</keyword>
<dbReference type="Pfam" id="PF22679">
    <property type="entry name" value="T1R_D3-like"/>
    <property type="match status" value="1"/>
</dbReference>
<evidence type="ECO:0000256" key="8">
    <source>
        <dbReference type="ARBA" id="ARBA00022801"/>
    </source>
</evidence>
<evidence type="ECO:0000256" key="9">
    <source>
        <dbReference type="ARBA" id="ARBA00022840"/>
    </source>
</evidence>